<feature type="binding site" evidence="9">
    <location>
        <position position="48"/>
    </location>
    <ligand>
        <name>Fe cation</name>
        <dbReference type="ChEBI" id="CHEBI:24875"/>
        <note>catalytic</note>
    </ligand>
</feature>
<name>A0AA39XEA6_9PEZI</name>
<evidence type="ECO:0000256" key="4">
    <source>
        <dbReference type="ARBA" id="ARBA00022642"/>
    </source>
</evidence>
<comment type="function">
    <text evidence="2 9">Catalyzes the oxidative ring opening of 3-hydroxyanthranilate to 2-amino-3-carboxymuconate semialdehyde, which spontaneously cyclizes to quinolinate.</text>
</comment>
<keyword evidence="7 9" id="KW-0560">Oxidoreductase</keyword>
<comment type="pathway">
    <text evidence="9">Cofactor biosynthesis; NAD(+) biosynthesis; quinolinate from L-kynurenine: step 3/3.</text>
</comment>
<feature type="binding site" evidence="9">
    <location>
        <position position="93"/>
    </location>
    <ligand>
        <name>Fe cation</name>
        <dbReference type="ChEBI" id="CHEBI:24875"/>
        <note>catalytic</note>
    </ligand>
</feature>
<keyword evidence="6 9" id="KW-0223">Dioxygenase</keyword>
<feature type="binding site" evidence="9">
    <location>
        <position position="162"/>
    </location>
    <ligand>
        <name>a divalent metal cation</name>
        <dbReference type="ChEBI" id="CHEBI:60240"/>
    </ligand>
</feature>
<keyword evidence="4 9" id="KW-0662">Pyridine nucleotide biosynthesis</keyword>
<feature type="binding site" evidence="9">
    <location>
        <position position="159"/>
    </location>
    <ligand>
        <name>a divalent metal cation</name>
        <dbReference type="ChEBI" id="CHEBI:60240"/>
    </ligand>
</feature>
<evidence type="ECO:0000256" key="6">
    <source>
        <dbReference type="ARBA" id="ARBA00022964"/>
    </source>
</evidence>
<dbReference type="GO" id="GO:0000334">
    <property type="term" value="F:3-hydroxyanthranilate 3,4-dioxygenase activity"/>
    <property type="evidence" value="ECO:0007669"/>
    <property type="project" value="UniProtKB-UniRule"/>
</dbReference>
<feature type="binding site" evidence="9">
    <location>
        <position position="107"/>
    </location>
    <ligand>
        <name>substrate</name>
    </ligand>
</feature>
<feature type="binding site" evidence="9">
    <location>
        <position position="44"/>
    </location>
    <ligand>
        <name>O2</name>
        <dbReference type="ChEBI" id="CHEBI:15379"/>
    </ligand>
</feature>
<evidence type="ECO:0000256" key="9">
    <source>
        <dbReference type="HAMAP-Rule" id="MF_03019"/>
    </source>
</evidence>
<protein>
    <recommendedName>
        <fullName evidence="9">3-hydroxyanthranilate 3,4-dioxygenase</fullName>
        <ecNumber evidence="9">1.13.11.6</ecNumber>
    </recommendedName>
    <alternativeName>
        <fullName evidence="9">3-hydroxyanthranilate oxygenase</fullName>
        <shortName evidence="9">3-HAO</shortName>
    </alternativeName>
    <alternativeName>
        <fullName evidence="9">3-hydroxyanthranilic acid dioxygenase</fullName>
        <shortName evidence="9">HAD</shortName>
    </alternativeName>
    <alternativeName>
        <fullName evidence="9">Biosynthesis of nicotinic acid protein 1</fullName>
    </alternativeName>
</protein>
<dbReference type="GO" id="GO:0006569">
    <property type="term" value="P:L-tryptophan catabolic process"/>
    <property type="evidence" value="ECO:0007669"/>
    <property type="project" value="UniProtKB-UniRule"/>
</dbReference>
<keyword evidence="5 9" id="KW-0479">Metal-binding</keyword>
<accession>A0AA39XEA6</accession>
<dbReference type="PANTHER" id="PTHR15497">
    <property type="entry name" value="3-HYDROXYANTHRANILATE 3,4-DIOXYGENASE"/>
    <property type="match status" value="1"/>
</dbReference>
<dbReference type="SUPFAM" id="SSF51182">
    <property type="entry name" value="RmlC-like cupins"/>
    <property type="match status" value="1"/>
</dbReference>
<dbReference type="HAMAP" id="MF_00825">
    <property type="entry name" value="3_HAO"/>
    <property type="match status" value="1"/>
</dbReference>
<evidence type="ECO:0000256" key="8">
    <source>
        <dbReference type="ARBA" id="ARBA00023004"/>
    </source>
</evidence>
<comment type="cofactor">
    <cofactor evidence="1 9">
        <name>Fe(2+)</name>
        <dbReference type="ChEBI" id="CHEBI:29033"/>
    </cofactor>
</comment>
<evidence type="ECO:0000256" key="1">
    <source>
        <dbReference type="ARBA" id="ARBA00001954"/>
    </source>
</evidence>
<keyword evidence="8 9" id="KW-0408">Iron</keyword>
<feature type="binding site" evidence="9">
    <location>
        <position position="54"/>
    </location>
    <ligand>
        <name>substrate</name>
    </ligand>
</feature>
<evidence type="ECO:0000256" key="5">
    <source>
        <dbReference type="ARBA" id="ARBA00022723"/>
    </source>
</evidence>
<keyword evidence="3 9" id="KW-0963">Cytoplasm</keyword>
<dbReference type="Proteomes" id="UP001175000">
    <property type="component" value="Unassembled WGS sequence"/>
</dbReference>
<gene>
    <name evidence="9" type="primary">BNA1</name>
    <name evidence="10" type="ORF">B0T14DRAFT_417265</name>
</gene>
<dbReference type="PANTHER" id="PTHR15497:SF1">
    <property type="entry name" value="3-HYDROXYANTHRANILATE 3,4-DIOXYGENASE"/>
    <property type="match status" value="1"/>
</dbReference>
<dbReference type="GO" id="GO:0034354">
    <property type="term" value="P:'de novo' NAD+ biosynthetic process from L-tryptophan"/>
    <property type="evidence" value="ECO:0007669"/>
    <property type="project" value="UniProtKB-UniRule"/>
</dbReference>
<dbReference type="Gene3D" id="2.60.120.10">
    <property type="entry name" value="Jelly Rolls"/>
    <property type="match status" value="1"/>
</dbReference>
<dbReference type="GO" id="GO:0005737">
    <property type="term" value="C:cytoplasm"/>
    <property type="evidence" value="ECO:0007669"/>
    <property type="project" value="UniProtKB-SubCell"/>
</dbReference>
<feature type="binding site" evidence="9">
    <location>
        <position position="97"/>
    </location>
    <ligand>
        <name>substrate</name>
    </ligand>
</feature>
<organism evidence="10 11">
    <name type="scientific">Immersiella caudata</name>
    <dbReference type="NCBI Taxonomy" id="314043"/>
    <lineage>
        <taxon>Eukaryota</taxon>
        <taxon>Fungi</taxon>
        <taxon>Dikarya</taxon>
        <taxon>Ascomycota</taxon>
        <taxon>Pezizomycotina</taxon>
        <taxon>Sordariomycetes</taxon>
        <taxon>Sordariomycetidae</taxon>
        <taxon>Sordariales</taxon>
        <taxon>Lasiosphaeriaceae</taxon>
        <taxon>Immersiella</taxon>
    </lineage>
</organism>
<dbReference type="EMBL" id="JAULSU010000001">
    <property type="protein sequence ID" value="KAK0632125.1"/>
    <property type="molecule type" value="Genomic_DNA"/>
</dbReference>
<comment type="similarity">
    <text evidence="9">Belongs to the 3-HAO family.</text>
</comment>
<evidence type="ECO:0000256" key="3">
    <source>
        <dbReference type="ARBA" id="ARBA00022490"/>
    </source>
</evidence>
<dbReference type="InterPro" id="IPR010329">
    <property type="entry name" value="3hydroanth_dOase"/>
</dbReference>
<comment type="subcellular location">
    <subcellularLocation>
        <location evidence="9">Cytoplasm</location>
    </subcellularLocation>
</comment>
<dbReference type="GO" id="GO:0008198">
    <property type="term" value="F:ferrous iron binding"/>
    <property type="evidence" value="ECO:0007669"/>
    <property type="project" value="UniProtKB-UniRule"/>
</dbReference>
<keyword evidence="11" id="KW-1185">Reference proteome</keyword>
<dbReference type="AlphaFoldDB" id="A0AA39XEA6"/>
<dbReference type="NCBIfam" id="TIGR03037">
    <property type="entry name" value="anthran_nbaC"/>
    <property type="match status" value="1"/>
</dbReference>
<evidence type="ECO:0000256" key="7">
    <source>
        <dbReference type="ARBA" id="ARBA00023002"/>
    </source>
</evidence>
<reference evidence="10" key="1">
    <citation type="submission" date="2023-06" db="EMBL/GenBank/DDBJ databases">
        <title>Genome-scale phylogeny and comparative genomics of the fungal order Sordariales.</title>
        <authorList>
            <consortium name="Lawrence Berkeley National Laboratory"/>
            <person name="Hensen N."/>
            <person name="Bonometti L."/>
            <person name="Westerberg I."/>
            <person name="Brannstrom I.O."/>
            <person name="Guillou S."/>
            <person name="Cros-Aarteil S."/>
            <person name="Calhoun S."/>
            <person name="Haridas S."/>
            <person name="Kuo A."/>
            <person name="Mondo S."/>
            <person name="Pangilinan J."/>
            <person name="Riley R."/>
            <person name="Labutti K."/>
            <person name="Andreopoulos B."/>
            <person name="Lipzen A."/>
            <person name="Chen C."/>
            <person name="Yanf M."/>
            <person name="Daum C."/>
            <person name="Ng V."/>
            <person name="Clum A."/>
            <person name="Steindorff A."/>
            <person name="Ohm R."/>
            <person name="Martin F."/>
            <person name="Silar P."/>
            <person name="Natvig D."/>
            <person name="Lalanne C."/>
            <person name="Gautier V."/>
            <person name="Ament-Velasquez S.L."/>
            <person name="Kruys A."/>
            <person name="Hutchinson M.I."/>
            <person name="Powell A.J."/>
            <person name="Barry K."/>
            <person name="Miller A.N."/>
            <person name="Grigoriev I.V."/>
            <person name="Debuchy R."/>
            <person name="Gladieux P."/>
            <person name="Thoren M.H."/>
            <person name="Johannesson H."/>
        </authorList>
    </citation>
    <scope>NUCLEOTIDE SEQUENCE</scope>
    <source>
        <strain evidence="10">CBS 606.72</strain>
    </source>
</reference>
<dbReference type="InterPro" id="IPR014710">
    <property type="entry name" value="RmlC-like_jellyroll"/>
</dbReference>
<comment type="caution">
    <text evidence="10">The sequence shown here is derived from an EMBL/GenBank/DDBJ whole genome shotgun (WGS) entry which is preliminary data.</text>
</comment>
<dbReference type="CDD" id="cd06123">
    <property type="entry name" value="cupin_HAO"/>
    <property type="match status" value="1"/>
</dbReference>
<proteinExistence type="inferred from homology"/>
<evidence type="ECO:0000256" key="2">
    <source>
        <dbReference type="ARBA" id="ARBA00002752"/>
    </source>
</evidence>
<feature type="binding site" evidence="9">
    <location>
        <position position="54"/>
    </location>
    <ligand>
        <name>Fe cation</name>
        <dbReference type="ChEBI" id="CHEBI:24875"/>
        <note>catalytic</note>
    </ligand>
</feature>
<evidence type="ECO:0000313" key="10">
    <source>
        <dbReference type="EMBL" id="KAK0632125.1"/>
    </source>
</evidence>
<dbReference type="GO" id="GO:0019805">
    <property type="term" value="P:quinolinate biosynthetic process"/>
    <property type="evidence" value="ECO:0007669"/>
    <property type="project" value="UniProtKB-UniRule"/>
</dbReference>
<sequence length="181" mass="20413">MLSSPVNLPKWLSENSHLLQPPINNFCVYNAGFTVMVVGGPNARTDYHINTTPEWFYQYRGAMLLKVVEEDGTFRDIVIREGDMFLLPPNTPHNPVRFANTVGIVLEQARPERSVDRMRWYCAGCKKVVHEAAFHCTDLGTQIKEAVEVFKGDEGLRTCKGCGEVADWCPKEGTIQDPNLQ</sequence>
<dbReference type="EC" id="1.13.11.6" evidence="9"/>
<feature type="binding site" evidence="9">
    <location>
        <position position="125"/>
    </location>
    <ligand>
        <name>a divalent metal cation</name>
        <dbReference type="ChEBI" id="CHEBI:60240"/>
    </ligand>
</feature>
<comment type="catalytic activity">
    <reaction evidence="9">
        <text>3-hydroxyanthranilate + O2 = (2Z,4Z)-2-amino-3-carboxymuconate 6-semialdehyde</text>
        <dbReference type="Rhea" id="RHEA:17953"/>
        <dbReference type="ChEBI" id="CHEBI:15379"/>
        <dbReference type="ChEBI" id="CHEBI:36559"/>
        <dbReference type="ChEBI" id="CHEBI:77612"/>
        <dbReference type="EC" id="1.13.11.6"/>
    </reaction>
</comment>
<dbReference type="Pfam" id="PF06052">
    <property type="entry name" value="3-HAO"/>
    <property type="match status" value="1"/>
</dbReference>
<dbReference type="InterPro" id="IPR011051">
    <property type="entry name" value="RmlC_Cupin_sf"/>
</dbReference>
<dbReference type="GO" id="GO:0043420">
    <property type="term" value="P:anthranilate metabolic process"/>
    <property type="evidence" value="ECO:0007669"/>
    <property type="project" value="UniProtKB-UniRule"/>
</dbReference>
<evidence type="ECO:0000313" key="11">
    <source>
        <dbReference type="Proteomes" id="UP001175000"/>
    </source>
</evidence>
<feature type="binding site" evidence="9">
    <location>
        <position position="122"/>
    </location>
    <ligand>
        <name>a divalent metal cation</name>
        <dbReference type="ChEBI" id="CHEBI:60240"/>
    </ligand>
</feature>
<dbReference type="FunFam" id="2.60.120.10:FF:000093">
    <property type="entry name" value="3-hydroxyanthranilate 3,4-dioxygenase"/>
    <property type="match status" value="1"/>
</dbReference>